<dbReference type="AlphaFoldDB" id="A0A918IMC4"/>
<feature type="transmembrane region" description="Helical" evidence="1">
    <location>
        <begin position="136"/>
        <end position="157"/>
    </location>
</feature>
<feature type="domain" description="Acyltransferase 3" evidence="2">
    <location>
        <begin position="9"/>
        <end position="296"/>
    </location>
</feature>
<feature type="transmembrane region" description="Helical" evidence="1">
    <location>
        <begin position="285"/>
        <end position="306"/>
    </location>
</feature>
<dbReference type="Proteomes" id="UP000628984">
    <property type="component" value="Unassembled WGS sequence"/>
</dbReference>
<dbReference type="InterPro" id="IPR002656">
    <property type="entry name" value="Acyl_transf_3_dom"/>
</dbReference>
<gene>
    <name evidence="3" type="ORF">GCM10011452_03060</name>
</gene>
<keyword evidence="1" id="KW-0472">Membrane</keyword>
<reference evidence="3" key="2">
    <citation type="submission" date="2020-09" db="EMBL/GenBank/DDBJ databases">
        <authorList>
            <person name="Sun Q."/>
            <person name="Kim S."/>
        </authorList>
    </citation>
    <scope>NUCLEOTIDE SEQUENCE</scope>
    <source>
        <strain evidence="3">KCTC 23714</strain>
    </source>
</reference>
<proteinExistence type="predicted"/>
<accession>A0A918IMC4</accession>
<name>A0A918IMC4_9RHOB</name>
<evidence type="ECO:0000313" key="3">
    <source>
        <dbReference type="EMBL" id="GGW21623.1"/>
    </source>
</evidence>
<keyword evidence="4" id="KW-1185">Reference proteome</keyword>
<evidence type="ECO:0000259" key="2">
    <source>
        <dbReference type="Pfam" id="PF01757"/>
    </source>
</evidence>
<keyword evidence="1" id="KW-0812">Transmembrane</keyword>
<feature type="transmembrane region" description="Helical" evidence="1">
    <location>
        <begin position="76"/>
        <end position="97"/>
    </location>
</feature>
<reference evidence="3" key="1">
    <citation type="journal article" date="2014" name="Int. J. Syst. Evol. Microbiol.">
        <title>Complete genome sequence of Corynebacterium casei LMG S-19264T (=DSM 44701T), isolated from a smear-ripened cheese.</title>
        <authorList>
            <consortium name="US DOE Joint Genome Institute (JGI-PGF)"/>
            <person name="Walter F."/>
            <person name="Albersmeier A."/>
            <person name="Kalinowski J."/>
            <person name="Ruckert C."/>
        </authorList>
    </citation>
    <scope>NUCLEOTIDE SEQUENCE</scope>
    <source>
        <strain evidence="3">KCTC 23714</strain>
    </source>
</reference>
<dbReference type="GO" id="GO:0016747">
    <property type="term" value="F:acyltransferase activity, transferring groups other than amino-acyl groups"/>
    <property type="evidence" value="ECO:0007669"/>
    <property type="project" value="InterPro"/>
</dbReference>
<feature type="transmembrane region" description="Helical" evidence="1">
    <location>
        <begin position="257"/>
        <end position="279"/>
    </location>
</feature>
<dbReference type="EMBL" id="BMYQ01000001">
    <property type="protein sequence ID" value="GGW21623.1"/>
    <property type="molecule type" value="Genomic_DNA"/>
</dbReference>
<evidence type="ECO:0000256" key="1">
    <source>
        <dbReference type="SAM" id="Phobius"/>
    </source>
</evidence>
<feature type="transmembrane region" description="Helical" evidence="1">
    <location>
        <begin position="200"/>
        <end position="220"/>
    </location>
</feature>
<feature type="transmembrane region" description="Helical" evidence="1">
    <location>
        <begin position="232"/>
        <end position="250"/>
    </location>
</feature>
<organism evidence="3 4">
    <name type="scientific">Gemmobacter lanyuensis</name>
    <dbReference type="NCBI Taxonomy" id="1054497"/>
    <lineage>
        <taxon>Bacteria</taxon>
        <taxon>Pseudomonadati</taxon>
        <taxon>Pseudomonadota</taxon>
        <taxon>Alphaproteobacteria</taxon>
        <taxon>Rhodobacterales</taxon>
        <taxon>Paracoccaceae</taxon>
        <taxon>Gemmobacter</taxon>
    </lineage>
</organism>
<comment type="caution">
    <text evidence="3">The sequence shown here is derived from an EMBL/GenBank/DDBJ whole genome shotgun (WGS) entry which is preliminary data.</text>
</comment>
<evidence type="ECO:0000313" key="4">
    <source>
        <dbReference type="Proteomes" id="UP000628984"/>
    </source>
</evidence>
<feature type="transmembrane region" description="Helical" evidence="1">
    <location>
        <begin position="169"/>
        <end position="188"/>
    </location>
</feature>
<protein>
    <recommendedName>
        <fullName evidence="2">Acyltransferase 3 domain-containing protein</fullName>
    </recommendedName>
</protein>
<feature type="transmembrane region" description="Helical" evidence="1">
    <location>
        <begin position="44"/>
        <end position="64"/>
    </location>
</feature>
<feature type="transmembrane region" description="Helical" evidence="1">
    <location>
        <begin position="109"/>
        <end position="129"/>
    </location>
</feature>
<dbReference type="Pfam" id="PF01757">
    <property type="entry name" value="Acyl_transf_3"/>
    <property type="match status" value="1"/>
</dbReference>
<dbReference type="RefSeq" id="WP_189632035.1">
    <property type="nucleotide sequence ID" value="NZ_BMYQ01000001.1"/>
</dbReference>
<feature type="transmembrane region" description="Helical" evidence="1">
    <location>
        <begin position="12"/>
        <end position="32"/>
    </location>
</feature>
<sequence length="311" mass="33994">MSMVARSRALDLLKIAMAVMVVGIHSNPFHPFGRTAILLTGEGIYRLAVPVFFVINGYFFYSTAQSGRVIGYLRRTATLFALWMVIYLPISWVYYAAQTPLGFWRELLLGYWHLWYLSGLTLAAALAGLTRYWSTAALLTLGGICYLIGAAITWGVAWDQIDPWVSPHFHRNGLTLGLPFLLLGYMIRRHDLVGRCDLRALAIAATGAVALVLAESLGLARIAPLGVGHDNLLSLLLAAPLLVMLALKLPGSSGPSLGLWSSGLYFTHIIPCALLFRLTDLSHPVIFGLTLVTALAMTGLLIRTGLARRLF</sequence>
<keyword evidence="1" id="KW-1133">Transmembrane helix</keyword>